<comment type="caution">
    <text evidence="4">The sequence shown here is derived from an EMBL/GenBank/DDBJ whole genome shotgun (WGS) entry which is preliminary data.</text>
</comment>
<evidence type="ECO:0000313" key="5">
    <source>
        <dbReference type="Proteomes" id="UP000436016"/>
    </source>
</evidence>
<dbReference type="AlphaFoldDB" id="A0A6B0TMN5"/>
<dbReference type="PANTHER" id="PTHR10584:SF166">
    <property type="entry name" value="RIBOKINASE"/>
    <property type="match status" value="1"/>
</dbReference>
<accession>A0A6B0TMN5</accession>
<dbReference type="Gene3D" id="3.40.1190.20">
    <property type="match status" value="1"/>
</dbReference>
<evidence type="ECO:0000256" key="1">
    <source>
        <dbReference type="ARBA" id="ARBA00022679"/>
    </source>
</evidence>
<dbReference type="InterPro" id="IPR011611">
    <property type="entry name" value="PfkB_dom"/>
</dbReference>
<evidence type="ECO:0000313" key="4">
    <source>
        <dbReference type="EMBL" id="MXU65840.1"/>
    </source>
</evidence>
<protein>
    <submittedName>
        <fullName evidence="4">Kinase</fullName>
    </submittedName>
</protein>
<evidence type="ECO:0000256" key="2">
    <source>
        <dbReference type="ARBA" id="ARBA00022777"/>
    </source>
</evidence>
<dbReference type="GO" id="GO:0005829">
    <property type="term" value="C:cytosol"/>
    <property type="evidence" value="ECO:0007669"/>
    <property type="project" value="TreeGrafter"/>
</dbReference>
<dbReference type="EMBL" id="WUWG01000003">
    <property type="protein sequence ID" value="MXU65840.1"/>
    <property type="molecule type" value="Genomic_DNA"/>
</dbReference>
<feature type="domain" description="Carbohydrate kinase PfkB" evidence="3">
    <location>
        <begin position="7"/>
        <end position="293"/>
    </location>
</feature>
<dbReference type="RefSeq" id="WP_160854677.1">
    <property type="nucleotide sequence ID" value="NZ_WUWG01000003.1"/>
</dbReference>
<dbReference type="PANTHER" id="PTHR10584">
    <property type="entry name" value="SUGAR KINASE"/>
    <property type="match status" value="1"/>
</dbReference>
<gene>
    <name evidence="4" type="ORF">GSH16_10295</name>
</gene>
<sequence>MTQTDPILCIGSALWDIIARTERPMKPGYDVPGQIDRQLGGVALNVALAIRAHGLQAAVLTAIGEDPDGDSLIAALAEAGIDMRYATRVSDPTDSYMAIESQGDVFAAVADCVTLERAGDTIVAPLRDGTLAAADRPWRGAVVIDGNLSEEVLFSISAHHDLRHASMYLVPASPGKAERMRRVLRRGEGTIVVNIHEAGILCQEEFRTSTDAALGLRALGAQRAIVTNSARTACLAEEAGLVERDPPPVVPRTATGAGDAFLAGFICAEVRGATSADALDAAIASAAAHISQESP</sequence>
<name>A0A6B0TMN5_9RHOB</name>
<evidence type="ECO:0000259" key="3">
    <source>
        <dbReference type="Pfam" id="PF00294"/>
    </source>
</evidence>
<keyword evidence="1" id="KW-0808">Transferase</keyword>
<dbReference type="InterPro" id="IPR029056">
    <property type="entry name" value="Ribokinase-like"/>
</dbReference>
<dbReference type="Proteomes" id="UP000436016">
    <property type="component" value="Unassembled WGS sequence"/>
</dbReference>
<dbReference type="PROSITE" id="PS00583">
    <property type="entry name" value="PFKB_KINASES_1"/>
    <property type="match status" value="1"/>
</dbReference>
<dbReference type="Pfam" id="PF00294">
    <property type="entry name" value="PfkB"/>
    <property type="match status" value="1"/>
</dbReference>
<organism evidence="4 5">
    <name type="scientific">Oceanomicrobium pacificus</name>
    <dbReference type="NCBI Taxonomy" id="2692916"/>
    <lineage>
        <taxon>Bacteria</taxon>
        <taxon>Pseudomonadati</taxon>
        <taxon>Pseudomonadota</taxon>
        <taxon>Alphaproteobacteria</taxon>
        <taxon>Rhodobacterales</taxon>
        <taxon>Paracoccaceae</taxon>
        <taxon>Oceanomicrobium</taxon>
    </lineage>
</organism>
<reference evidence="4 5" key="1">
    <citation type="submission" date="2019-12" db="EMBL/GenBank/DDBJ databases">
        <title>Strain KN286 was isolated from seawater, which was collected from Caroline Seamount in the tropical western Pacific.</title>
        <authorList>
            <person name="Wang Q."/>
        </authorList>
    </citation>
    <scope>NUCLEOTIDE SEQUENCE [LARGE SCALE GENOMIC DNA]</scope>
    <source>
        <strain evidence="4 5">KN286</strain>
    </source>
</reference>
<keyword evidence="2 4" id="KW-0418">Kinase</keyword>
<dbReference type="GO" id="GO:0016301">
    <property type="term" value="F:kinase activity"/>
    <property type="evidence" value="ECO:0007669"/>
    <property type="project" value="UniProtKB-KW"/>
</dbReference>
<dbReference type="SUPFAM" id="SSF53613">
    <property type="entry name" value="Ribokinase-like"/>
    <property type="match status" value="1"/>
</dbReference>
<keyword evidence="5" id="KW-1185">Reference proteome</keyword>
<proteinExistence type="predicted"/>
<dbReference type="InterPro" id="IPR002173">
    <property type="entry name" value="Carboh/pur_kinase_PfkB_CS"/>
</dbReference>